<evidence type="ECO:0000313" key="1">
    <source>
        <dbReference type="EMBL" id="GFH28413.1"/>
    </source>
</evidence>
<feature type="non-terminal residue" evidence="1">
    <location>
        <position position="1"/>
    </location>
</feature>
<dbReference type="EMBL" id="BLLF01003865">
    <property type="protein sequence ID" value="GFH28413.1"/>
    <property type="molecule type" value="Genomic_DNA"/>
</dbReference>
<sequence>MGAVAYSSVMQIGLQTLSSILLGWVSAWKGWVVPQADTAT</sequence>
<gene>
    <name evidence="1" type="ORF">HaLaN_26897</name>
</gene>
<evidence type="ECO:0000313" key="2">
    <source>
        <dbReference type="Proteomes" id="UP000485058"/>
    </source>
</evidence>
<proteinExistence type="predicted"/>
<feature type="non-terminal residue" evidence="1">
    <location>
        <position position="40"/>
    </location>
</feature>
<organism evidence="1 2">
    <name type="scientific">Haematococcus lacustris</name>
    <name type="common">Green alga</name>
    <name type="synonym">Haematococcus pluvialis</name>
    <dbReference type="NCBI Taxonomy" id="44745"/>
    <lineage>
        <taxon>Eukaryota</taxon>
        <taxon>Viridiplantae</taxon>
        <taxon>Chlorophyta</taxon>
        <taxon>core chlorophytes</taxon>
        <taxon>Chlorophyceae</taxon>
        <taxon>CS clade</taxon>
        <taxon>Chlamydomonadales</taxon>
        <taxon>Haematococcaceae</taxon>
        <taxon>Haematococcus</taxon>
    </lineage>
</organism>
<keyword evidence="2" id="KW-1185">Reference proteome</keyword>
<name>A0A6A0A7G1_HAELA</name>
<protein>
    <submittedName>
        <fullName evidence="1">Uncharacterized protein</fullName>
    </submittedName>
</protein>
<dbReference type="AlphaFoldDB" id="A0A6A0A7G1"/>
<reference evidence="1 2" key="1">
    <citation type="submission" date="2020-02" db="EMBL/GenBank/DDBJ databases">
        <title>Draft genome sequence of Haematococcus lacustris strain NIES-144.</title>
        <authorList>
            <person name="Morimoto D."/>
            <person name="Nakagawa S."/>
            <person name="Yoshida T."/>
            <person name="Sawayama S."/>
        </authorList>
    </citation>
    <scope>NUCLEOTIDE SEQUENCE [LARGE SCALE GENOMIC DNA]</scope>
    <source>
        <strain evidence="1 2">NIES-144</strain>
    </source>
</reference>
<accession>A0A6A0A7G1</accession>
<dbReference type="Proteomes" id="UP000485058">
    <property type="component" value="Unassembled WGS sequence"/>
</dbReference>
<comment type="caution">
    <text evidence="1">The sequence shown here is derived from an EMBL/GenBank/DDBJ whole genome shotgun (WGS) entry which is preliminary data.</text>
</comment>